<reference evidence="7 9" key="2">
    <citation type="submission" date="2019-04" db="EMBL/GenBank/DDBJ databases">
        <title>Genomic characterization of Staphylococcus petrasii strains.</title>
        <authorList>
            <person name="Vrbovska V."/>
            <person name="Kovarovic V."/>
            <person name="Maslanova I."/>
            <person name="Indrakova A."/>
            <person name="Petras P."/>
            <person name="Sedo O."/>
            <person name="Svec P."/>
            <person name="Fisarova L."/>
            <person name="Sedlacek I."/>
            <person name="Doskar J."/>
            <person name="Pantucek R."/>
        </authorList>
    </citation>
    <scope>NUCLEOTIDE SEQUENCE [LARGE SCALE GENOMIC DNA]</scope>
    <source>
        <strain evidence="7 9">P5404</strain>
    </source>
</reference>
<dbReference type="PANTHER" id="PTHR30535:SF34">
    <property type="entry name" value="MOLYBDATE-BINDING PROTEIN MOLA"/>
    <property type="match status" value="1"/>
</dbReference>
<dbReference type="EMBL" id="SRLS01000003">
    <property type="protein sequence ID" value="TGE18697.1"/>
    <property type="molecule type" value="Genomic_DNA"/>
</dbReference>
<keyword evidence="9" id="KW-1185">Reference proteome</keyword>
<dbReference type="AlphaFoldDB" id="A0A380G1W9"/>
<feature type="region of interest" description="Disordered" evidence="3">
    <location>
        <begin position="26"/>
        <end position="50"/>
    </location>
</feature>
<feature type="domain" description="Fe/B12 periplasmic-binding" evidence="5">
    <location>
        <begin position="57"/>
        <end position="311"/>
    </location>
</feature>
<dbReference type="CDD" id="cd01143">
    <property type="entry name" value="YvrC"/>
    <property type="match status" value="1"/>
</dbReference>
<evidence type="ECO:0000313" key="6">
    <source>
        <dbReference type="EMBL" id="SUM45005.1"/>
    </source>
</evidence>
<evidence type="ECO:0000313" key="8">
    <source>
        <dbReference type="Proteomes" id="UP000254047"/>
    </source>
</evidence>
<dbReference type="RefSeq" id="WP_103297327.1">
    <property type="nucleotide sequence ID" value="NZ_PPQT01000018.1"/>
</dbReference>
<dbReference type="InterPro" id="IPR050902">
    <property type="entry name" value="ABC_Transporter_SBP"/>
</dbReference>
<evidence type="ECO:0000256" key="2">
    <source>
        <dbReference type="ARBA" id="ARBA00022729"/>
    </source>
</evidence>
<keyword evidence="2 4" id="KW-0732">Signal</keyword>
<feature type="compositionally biased region" description="Basic and acidic residues" evidence="3">
    <location>
        <begin position="38"/>
        <end position="50"/>
    </location>
</feature>
<name>A0A380G1W9_9STAP</name>
<evidence type="ECO:0000256" key="3">
    <source>
        <dbReference type="SAM" id="MobiDB-lite"/>
    </source>
</evidence>
<evidence type="ECO:0000313" key="9">
    <source>
        <dbReference type="Proteomes" id="UP000297598"/>
    </source>
</evidence>
<protein>
    <submittedName>
        <fullName evidence="7">ABC transporter substrate-binding protein</fullName>
    </submittedName>
    <submittedName>
        <fullName evidence="6">Iron-binding protein</fullName>
    </submittedName>
</protein>
<dbReference type="Proteomes" id="UP000297598">
    <property type="component" value="Unassembled WGS sequence"/>
</dbReference>
<dbReference type="NCBIfam" id="NF038402">
    <property type="entry name" value="TroA_like"/>
    <property type="match status" value="1"/>
</dbReference>
<evidence type="ECO:0000259" key="5">
    <source>
        <dbReference type="PROSITE" id="PS50983"/>
    </source>
</evidence>
<dbReference type="PROSITE" id="PS50983">
    <property type="entry name" value="FE_B12_PBP"/>
    <property type="match status" value="1"/>
</dbReference>
<reference evidence="6 8" key="1">
    <citation type="submission" date="2018-06" db="EMBL/GenBank/DDBJ databases">
        <authorList>
            <consortium name="Pathogen Informatics"/>
            <person name="Doyle S."/>
        </authorList>
    </citation>
    <scope>NUCLEOTIDE SEQUENCE [LARGE SCALE GENOMIC DNA]</scope>
    <source>
        <strain evidence="6 8">NCTC13830</strain>
    </source>
</reference>
<feature type="signal peptide" evidence="4">
    <location>
        <begin position="1"/>
        <end position="18"/>
    </location>
</feature>
<dbReference type="InterPro" id="IPR002491">
    <property type="entry name" value="ABC_transptr_periplasmic_BD"/>
</dbReference>
<evidence type="ECO:0000256" key="1">
    <source>
        <dbReference type="ARBA" id="ARBA00008814"/>
    </source>
</evidence>
<dbReference type="Proteomes" id="UP000254047">
    <property type="component" value="Unassembled WGS sequence"/>
</dbReference>
<dbReference type="InterPro" id="IPR054828">
    <property type="entry name" value="Vit_B12_bind_prot"/>
</dbReference>
<proteinExistence type="inferred from homology"/>
<dbReference type="Pfam" id="PF01497">
    <property type="entry name" value="Peripla_BP_2"/>
    <property type="match status" value="1"/>
</dbReference>
<dbReference type="PROSITE" id="PS51257">
    <property type="entry name" value="PROKAR_LIPOPROTEIN"/>
    <property type="match status" value="1"/>
</dbReference>
<dbReference type="Gene3D" id="3.40.50.1980">
    <property type="entry name" value="Nitrogenase molybdenum iron protein domain"/>
    <property type="match status" value="2"/>
</dbReference>
<evidence type="ECO:0000313" key="7">
    <source>
        <dbReference type="EMBL" id="TGE18697.1"/>
    </source>
</evidence>
<gene>
    <name evidence="6" type="primary">btuF</name>
    <name evidence="7" type="ORF">BJR09_02310</name>
    <name evidence="6" type="ORF">NCTC13830_02396</name>
</gene>
<feature type="chain" id="PRO_5039091374" evidence="4">
    <location>
        <begin position="19"/>
        <end position="311"/>
    </location>
</feature>
<dbReference type="FunFam" id="3.40.50.1980:FF:000035">
    <property type="entry name" value="Iron ABC transporter substrate-binding protein"/>
    <property type="match status" value="1"/>
</dbReference>
<accession>A0A380G1W9</accession>
<dbReference type="OrthoDB" id="9816357at2"/>
<evidence type="ECO:0000256" key="4">
    <source>
        <dbReference type="SAM" id="SignalP"/>
    </source>
</evidence>
<dbReference type="EMBL" id="UHDO01000001">
    <property type="protein sequence ID" value="SUM45005.1"/>
    <property type="molecule type" value="Genomic_DNA"/>
</dbReference>
<dbReference type="GO" id="GO:0071281">
    <property type="term" value="P:cellular response to iron ion"/>
    <property type="evidence" value="ECO:0007669"/>
    <property type="project" value="TreeGrafter"/>
</dbReference>
<sequence length="311" mass="34823">MKNSKVWFILLALVLVLAACGQSNQHKEGNKQNQQADKSTEQTSSKDGKANDKSYKRIISLMPSNTEILYELGLGKNIVGVSTVDDYPKDVKKGKKQFDSMNLSKEALLKAKPDLILAHESQKGSSKKILDSVANSGVKVVYVKDAQSLDQTYDTFKQIGKVTGREKEADDLVDETKRNVDKVIKSVPRHNKKQSVFMEVSSKPEIYTAGKDTFFNDMLEKLGAENSFSNIKGWKAVDKESIIKKNPDILISTEGISKADYYKIIKQRDGFSQINAVKNERVETVNGDEISRPGPRIDEGLKQLRDAIYKR</sequence>
<dbReference type="PANTHER" id="PTHR30535">
    <property type="entry name" value="VITAMIN B12-BINDING PROTEIN"/>
    <property type="match status" value="1"/>
</dbReference>
<comment type="similarity">
    <text evidence="1">Belongs to the bacterial solute-binding protein 8 family.</text>
</comment>
<dbReference type="SUPFAM" id="SSF53807">
    <property type="entry name" value="Helical backbone' metal receptor"/>
    <property type="match status" value="1"/>
</dbReference>
<organism evidence="6 8">
    <name type="scientific">Staphylococcus petrasii</name>
    <dbReference type="NCBI Taxonomy" id="1276936"/>
    <lineage>
        <taxon>Bacteria</taxon>
        <taxon>Bacillati</taxon>
        <taxon>Bacillota</taxon>
        <taxon>Bacilli</taxon>
        <taxon>Bacillales</taxon>
        <taxon>Staphylococcaceae</taxon>
        <taxon>Staphylococcus</taxon>
    </lineage>
</organism>